<evidence type="ECO:0000256" key="1">
    <source>
        <dbReference type="ARBA" id="ARBA00004651"/>
    </source>
</evidence>
<evidence type="ECO:0000256" key="4">
    <source>
        <dbReference type="ARBA" id="ARBA00022679"/>
    </source>
</evidence>
<evidence type="ECO:0000256" key="6">
    <source>
        <dbReference type="ARBA" id="ARBA00022989"/>
    </source>
</evidence>
<proteinExistence type="predicted"/>
<dbReference type="InterPro" id="IPR050297">
    <property type="entry name" value="LipidA_mod_glycosyltrf_83"/>
</dbReference>
<feature type="transmembrane region" description="Helical" evidence="8">
    <location>
        <begin position="185"/>
        <end position="208"/>
    </location>
</feature>
<sequence>MTILFKIENHKLWERKYSVFLTVFSFLIMLIFSKSSPLYFINDWVDANAFFSVGKGIAHGQVPYKDLFEQKGILLYFIHAMAYKLSATSFFGVYLLESISFAISMILLFKICNYYFSEKIAFAVTCLSPIILLNKDYFRAGDSAEEFAFPFVLGLLYLIISISNTDERIKGKQYFIQGLLMGCVFWIKYTMISPWIAFFLFFGIYYLVRKDYQQLLKAVICSLLGFLLVSIPIIIYFLVNHALHEMYFVYFKFNMVLYPQLVDQGNNVNIVSRFFNTLKIFFTLMWPNKISLAVLMIGSVYLLFTKAIFKQTRFKVLWLFMFLCTNFFVFYGGIPLNYYLLLDLTILLVGFLGFCLLLKNLVIRYKLQRPEVSKFLIPGGIIFAILLMVISNDTFKDMRFFTNRPSIQIKNAANTNPNAKVPAQLEFAKYLKGKEDVTLLNYRFVDYGFSVIPNIVPSVKYFMNVNIPYEVYQESMDQQNKYVEEKKTDYVVAGLDLNDDVNNFGTPWLHENYHPIAVHVQEREGNILKYVLYEKNKK</sequence>
<evidence type="ECO:0000313" key="11">
    <source>
        <dbReference type="Proteomes" id="UP000321361"/>
    </source>
</evidence>
<evidence type="ECO:0000256" key="5">
    <source>
        <dbReference type="ARBA" id="ARBA00022692"/>
    </source>
</evidence>
<evidence type="ECO:0000256" key="2">
    <source>
        <dbReference type="ARBA" id="ARBA00022475"/>
    </source>
</evidence>
<dbReference type="Pfam" id="PF13231">
    <property type="entry name" value="PMT_2"/>
    <property type="match status" value="1"/>
</dbReference>
<dbReference type="AlphaFoldDB" id="A0A510WAM5"/>
<keyword evidence="4" id="KW-0808">Transferase</keyword>
<organism evidence="10 11">
    <name type="scientific">Enterococcus thailandicus</name>
    <dbReference type="NCBI Taxonomy" id="417368"/>
    <lineage>
        <taxon>Bacteria</taxon>
        <taxon>Bacillati</taxon>
        <taxon>Bacillota</taxon>
        <taxon>Bacilli</taxon>
        <taxon>Lactobacillales</taxon>
        <taxon>Enterococcaceae</taxon>
        <taxon>Enterococcus</taxon>
    </lineage>
</organism>
<dbReference type="PANTHER" id="PTHR33908">
    <property type="entry name" value="MANNOSYLTRANSFERASE YKCB-RELATED"/>
    <property type="match status" value="1"/>
</dbReference>
<comment type="subcellular location">
    <subcellularLocation>
        <location evidence="1">Cell membrane</location>
        <topology evidence="1">Multi-pass membrane protein</topology>
    </subcellularLocation>
</comment>
<feature type="transmembrane region" description="Helical" evidence="8">
    <location>
        <begin position="316"/>
        <end position="334"/>
    </location>
</feature>
<name>A0A510WAM5_ENTTH</name>
<dbReference type="PANTHER" id="PTHR33908:SF11">
    <property type="entry name" value="MEMBRANE PROTEIN"/>
    <property type="match status" value="1"/>
</dbReference>
<reference evidence="10 11" key="1">
    <citation type="submission" date="2019-07" db="EMBL/GenBank/DDBJ databases">
        <title>Whole genome shotgun sequence of Enterococcus thailandicus NBRC 101867.</title>
        <authorList>
            <person name="Hosoyama A."/>
            <person name="Uohara A."/>
            <person name="Ohji S."/>
            <person name="Ichikawa N."/>
        </authorList>
    </citation>
    <scope>NUCLEOTIDE SEQUENCE [LARGE SCALE GENOMIC DNA]</scope>
    <source>
        <strain evidence="10 11">NBRC 101867</strain>
    </source>
</reference>
<comment type="caution">
    <text evidence="10">The sequence shown here is derived from an EMBL/GenBank/DDBJ whole genome shotgun (WGS) entry which is preliminary data.</text>
</comment>
<dbReference type="RefSeq" id="WP_071868800.1">
    <property type="nucleotide sequence ID" value="NZ_BJUG01000001.1"/>
</dbReference>
<feature type="transmembrane region" description="Helical" evidence="8">
    <location>
        <begin position="340"/>
        <end position="363"/>
    </location>
</feature>
<dbReference type="OrthoDB" id="5056808at2"/>
<feature type="transmembrane region" description="Helical" evidence="8">
    <location>
        <begin position="375"/>
        <end position="391"/>
    </location>
</feature>
<keyword evidence="5 8" id="KW-0812">Transmembrane</keyword>
<feature type="transmembrane region" description="Helical" evidence="8">
    <location>
        <begin position="91"/>
        <end position="109"/>
    </location>
</feature>
<keyword evidence="3" id="KW-0328">Glycosyltransferase</keyword>
<feature type="transmembrane region" description="Helical" evidence="8">
    <location>
        <begin position="215"/>
        <end position="239"/>
    </location>
</feature>
<feature type="transmembrane region" description="Helical" evidence="8">
    <location>
        <begin position="20"/>
        <end position="41"/>
    </location>
</feature>
<dbReference type="GO" id="GO:0005886">
    <property type="term" value="C:plasma membrane"/>
    <property type="evidence" value="ECO:0007669"/>
    <property type="project" value="UniProtKB-SubCell"/>
</dbReference>
<evidence type="ECO:0000313" key="10">
    <source>
        <dbReference type="EMBL" id="GEK35967.1"/>
    </source>
</evidence>
<evidence type="ECO:0000256" key="7">
    <source>
        <dbReference type="ARBA" id="ARBA00023136"/>
    </source>
</evidence>
<feature type="domain" description="Glycosyltransferase RgtA/B/C/D-like" evidence="9">
    <location>
        <begin position="71"/>
        <end position="234"/>
    </location>
</feature>
<accession>A0A510WAM5</accession>
<gene>
    <name evidence="10" type="ORF">ETH01_02540</name>
</gene>
<protein>
    <recommendedName>
        <fullName evidence="9">Glycosyltransferase RgtA/B/C/D-like domain-containing protein</fullName>
    </recommendedName>
</protein>
<keyword evidence="2" id="KW-1003">Cell membrane</keyword>
<dbReference type="InterPro" id="IPR038731">
    <property type="entry name" value="RgtA/B/C-like"/>
</dbReference>
<evidence type="ECO:0000259" key="9">
    <source>
        <dbReference type="Pfam" id="PF13231"/>
    </source>
</evidence>
<dbReference type="GO" id="GO:0016763">
    <property type="term" value="F:pentosyltransferase activity"/>
    <property type="evidence" value="ECO:0007669"/>
    <property type="project" value="TreeGrafter"/>
</dbReference>
<feature type="transmembrane region" description="Helical" evidence="8">
    <location>
        <begin position="280"/>
        <end position="304"/>
    </location>
</feature>
<dbReference type="GO" id="GO:0009103">
    <property type="term" value="P:lipopolysaccharide biosynthetic process"/>
    <property type="evidence" value="ECO:0007669"/>
    <property type="project" value="UniProtKB-ARBA"/>
</dbReference>
<evidence type="ECO:0000256" key="3">
    <source>
        <dbReference type="ARBA" id="ARBA00022676"/>
    </source>
</evidence>
<keyword evidence="6 8" id="KW-1133">Transmembrane helix</keyword>
<dbReference type="Proteomes" id="UP000321361">
    <property type="component" value="Unassembled WGS sequence"/>
</dbReference>
<feature type="transmembrane region" description="Helical" evidence="8">
    <location>
        <begin position="147"/>
        <end position="165"/>
    </location>
</feature>
<dbReference type="EMBL" id="BJUG01000001">
    <property type="protein sequence ID" value="GEK35967.1"/>
    <property type="molecule type" value="Genomic_DNA"/>
</dbReference>
<keyword evidence="7 8" id="KW-0472">Membrane</keyword>
<evidence type="ECO:0000256" key="8">
    <source>
        <dbReference type="SAM" id="Phobius"/>
    </source>
</evidence>